<dbReference type="PANTHER" id="PTHR33710:SF71">
    <property type="entry name" value="ENDONUCLEASE_EXONUCLEASE_PHOSPHATASE DOMAIN-CONTAINING PROTEIN"/>
    <property type="match status" value="1"/>
</dbReference>
<organism evidence="1">
    <name type="scientific">Sesamum radiatum</name>
    <name type="common">Black benniseed</name>
    <dbReference type="NCBI Taxonomy" id="300843"/>
    <lineage>
        <taxon>Eukaryota</taxon>
        <taxon>Viridiplantae</taxon>
        <taxon>Streptophyta</taxon>
        <taxon>Embryophyta</taxon>
        <taxon>Tracheophyta</taxon>
        <taxon>Spermatophyta</taxon>
        <taxon>Magnoliopsida</taxon>
        <taxon>eudicotyledons</taxon>
        <taxon>Gunneridae</taxon>
        <taxon>Pentapetalae</taxon>
        <taxon>asterids</taxon>
        <taxon>lamiids</taxon>
        <taxon>Lamiales</taxon>
        <taxon>Pedaliaceae</taxon>
        <taxon>Sesamum</taxon>
    </lineage>
</organism>
<gene>
    <name evidence="1" type="ORF">Sradi_2061300</name>
</gene>
<proteinExistence type="predicted"/>
<dbReference type="EMBL" id="JACGWJ010000008">
    <property type="protein sequence ID" value="KAL0404205.1"/>
    <property type="molecule type" value="Genomic_DNA"/>
</dbReference>
<comment type="caution">
    <text evidence="1">The sequence shown here is derived from an EMBL/GenBank/DDBJ whole genome shotgun (WGS) entry which is preliminary data.</text>
</comment>
<dbReference type="AlphaFoldDB" id="A0AAW2TI28"/>
<dbReference type="PANTHER" id="PTHR33710">
    <property type="entry name" value="BNAC02G09200D PROTEIN"/>
    <property type="match status" value="1"/>
</dbReference>
<accession>A0AAW2TI28</accession>
<evidence type="ECO:0000313" key="1">
    <source>
        <dbReference type="EMBL" id="KAL0404205.1"/>
    </source>
</evidence>
<name>A0AAW2TI28_SESRA</name>
<reference evidence="1" key="1">
    <citation type="submission" date="2020-06" db="EMBL/GenBank/DDBJ databases">
        <authorList>
            <person name="Li T."/>
            <person name="Hu X."/>
            <person name="Zhang T."/>
            <person name="Song X."/>
            <person name="Zhang H."/>
            <person name="Dai N."/>
            <person name="Sheng W."/>
            <person name="Hou X."/>
            <person name="Wei L."/>
        </authorList>
    </citation>
    <scope>NUCLEOTIDE SEQUENCE</scope>
    <source>
        <strain evidence="1">G02</strain>
        <tissue evidence="1">Leaf</tissue>
    </source>
</reference>
<reference evidence="1" key="2">
    <citation type="journal article" date="2024" name="Plant">
        <title>Genomic evolution and insights into agronomic trait innovations of Sesamum species.</title>
        <authorList>
            <person name="Miao H."/>
            <person name="Wang L."/>
            <person name="Qu L."/>
            <person name="Liu H."/>
            <person name="Sun Y."/>
            <person name="Le M."/>
            <person name="Wang Q."/>
            <person name="Wei S."/>
            <person name="Zheng Y."/>
            <person name="Lin W."/>
            <person name="Duan Y."/>
            <person name="Cao H."/>
            <person name="Xiong S."/>
            <person name="Wang X."/>
            <person name="Wei L."/>
            <person name="Li C."/>
            <person name="Ma Q."/>
            <person name="Ju M."/>
            <person name="Zhao R."/>
            <person name="Li G."/>
            <person name="Mu C."/>
            <person name="Tian Q."/>
            <person name="Mei H."/>
            <person name="Zhang T."/>
            <person name="Gao T."/>
            <person name="Zhang H."/>
        </authorList>
    </citation>
    <scope>NUCLEOTIDE SEQUENCE</scope>
    <source>
        <strain evidence="1">G02</strain>
    </source>
</reference>
<protein>
    <submittedName>
        <fullName evidence="1">Uncharacterized protein</fullName>
    </submittedName>
</protein>
<sequence>MSRLFSQSSQAWLCVVDFNEILDQSEKSGGLQRPFSQIKSFRKALADNALTNIGCIGAPFTWSNRCIFPHTMMELPDRVCSNLGWSLKLSVSHHHADCSDHKVFLVRLADYPEQTSHSSRLGDLKWQGCNQSSVSKLWLIVG</sequence>